<dbReference type="OrthoDB" id="9810761at2"/>
<feature type="compositionally biased region" description="Basic and acidic residues" evidence="2">
    <location>
        <begin position="30"/>
        <end position="49"/>
    </location>
</feature>
<dbReference type="PANTHER" id="PTHR30486">
    <property type="entry name" value="TWITCHING MOTILITY PROTEIN PILT"/>
    <property type="match status" value="1"/>
</dbReference>
<gene>
    <name evidence="4" type="ORF">CLV37_11914</name>
</gene>
<dbReference type="InterPro" id="IPR027417">
    <property type="entry name" value="P-loop_NTPase"/>
</dbReference>
<feature type="region of interest" description="Disordered" evidence="2">
    <location>
        <begin position="138"/>
        <end position="210"/>
    </location>
</feature>
<comment type="caution">
    <text evidence="4">The sequence shown here is derived from an EMBL/GenBank/DDBJ whole genome shotgun (WGS) entry which is preliminary data.</text>
</comment>
<dbReference type="SUPFAM" id="SSF52540">
    <property type="entry name" value="P-loop containing nucleoside triphosphate hydrolases"/>
    <property type="match status" value="1"/>
</dbReference>
<dbReference type="Pfam" id="PF00437">
    <property type="entry name" value="T2SSE"/>
    <property type="match status" value="1"/>
</dbReference>
<sequence>MSERQSPPRPRTARALAGIIRARAQAAPNAEDHRLQQLHEQLEQTDHNGSHGGSHAAQRENRLEVTAPHVGSNQGTPAPGTGVSPAASAEDDATPGLTFTTDPGTDFSTAFTGDFTGDFDGDPGSAAAFGAVSPSSLPLFTSQDPQNTSSIPGFTTSTFSGARGPRLVPHPARLDARSTSTASSPPAAVAGPTPTASQASGQAVSPAAWPQGGVDAAATARRRNQLADHALVRVLQLGIGERLAARSATLGQLSALDEEMLAQQVATEVVNDYVAEHEAQGETVFTNPAVRQATIHAAVDRVVKHGLLTQYLERVDVENIDAIGYDNVILSLADGSIERVGPIAASDEDLIETVAMWASRVGQGEKQLSPATPLLEMPLRDGSRLSMIIEVSHRPIVSIRRHRLTQVDLQRLIEADMCTEAQASFLAACVLARRNIIVSGAPGSGKTTFVRALAATIDPDELYMTIETDFELFLHENSDQLVKPVHARQGSGEYRPDGTRPGEISVSTLMYAGLRQNVSRLVVGEVRSSQEIQVLIQAMNAAHGTMATVHTRTASAVISRLVNALTSEGYSDAYARSQVGEHVDVVVHIEAITRPDGSTWRRVGEILEISEGEGEVVGRSTLFGRATGERGAHLRTTHVEPQHTPSFLDELVAVGFDPAWLDQPVAGIEAGQW</sequence>
<dbReference type="Gene3D" id="3.40.50.300">
    <property type="entry name" value="P-loop containing nucleotide triphosphate hydrolases"/>
    <property type="match status" value="1"/>
</dbReference>
<organism evidence="4 5">
    <name type="scientific">Kineococcus rhizosphaerae</name>
    <dbReference type="NCBI Taxonomy" id="559628"/>
    <lineage>
        <taxon>Bacteria</taxon>
        <taxon>Bacillati</taxon>
        <taxon>Actinomycetota</taxon>
        <taxon>Actinomycetes</taxon>
        <taxon>Kineosporiales</taxon>
        <taxon>Kineosporiaceae</taxon>
        <taxon>Kineococcus</taxon>
    </lineage>
</organism>
<accession>A0A2T0QWT7</accession>
<protein>
    <submittedName>
        <fullName evidence="4">Flp pilus assembly CpaF family ATPase</fullName>
    </submittedName>
</protein>
<dbReference type="Proteomes" id="UP000238083">
    <property type="component" value="Unassembled WGS sequence"/>
</dbReference>
<feature type="domain" description="Bacterial type II secretion system protein E" evidence="3">
    <location>
        <begin position="393"/>
        <end position="563"/>
    </location>
</feature>
<feature type="region of interest" description="Disordered" evidence="2">
    <location>
        <begin position="1"/>
        <end position="118"/>
    </location>
</feature>
<dbReference type="InterPro" id="IPR050921">
    <property type="entry name" value="T4SS_GSP_E_ATPase"/>
</dbReference>
<dbReference type="GO" id="GO:0016887">
    <property type="term" value="F:ATP hydrolysis activity"/>
    <property type="evidence" value="ECO:0007669"/>
    <property type="project" value="InterPro"/>
</dbReference>
<dbReference type="InterPro" id="IPR001482">
    <property type="entry name" value="T2SS/T4SS_dom"/>
</dbReference>
<reference evidence="4 5" key="1">
    <citation type="submission" date="2018-03" db="EMBL/GenBank/DDBJ databases">
        <title>Genomic Encyclopedia of Archaeal and Bacterial Type Strains, Phase II (KMG-II): from individual species to whole genera.</title>
        <authorList>
            <person name="Goeker M."/>
        </authorList>
    </citation>
    <scope>NUCLEOTIDE SEQUENCE [LARGE SCALE GENOMIC DNA]</scope>
    <source>
        <strain evidence="4 5">DSM 19711</strain>
    </source>
</reference>
<comment type="similarity">
    <text evidence="1">Belongs to the GSP E family.</text>
</comment>
<evidence type="ECO:0000259" key="3">
    <source>
        <dbReference type="Pfam" id="PF00437"/>
    </source>
</evidence>
<dbReference type="Gene3D" id="3.30.450.380">
    <property type="match status" value="1"/>
</dbReference>
<keyword evidence="5" id="KW-1185">Reference proteome</keyword>
<dbReference type="CDD" id="cd01130">
    <property type="entry name" value="VirB11-like_ATPase"/>
    <property type="match status" value="1"/>
</dbReference>
<evidence type="ECO:0000256" key="2">
    <source>
        <dbReference type="SAM" id="MobiDB-lite"/>
    </source>
</evidence>
<feature type="compositionally biased region" description="Low complexity" evidence="2">
    <location>
        <begin position="178"/>
        <end position="197"/>
    </location>
</feature>
<feature type="compositionally biased region" description="Low complexity" evidence="2">
    <location>
        <begin position="13"/>
        <end position="27"/>
    </location>
</feature>
<dbReference type="PANTHER" id="PTHR30486:SF6">
    <property type="entry name" value="TYPE IV PILUS RETRACTATION ATPASE PILT"/>
    <property type="match status" value="1"/>
</dbReference>
<feature type="compositionally biased region" description="Polar residues" evidence="2">
    <location>
        <begin position="138"/>
        <end position="160"/>
    </location>
</feature>
<evidence type="ECO:0000256" key="1">
    <source>
        <dbReference type="ARBA" id="ARBA00006611"/>
    </source>
</evidence>
<feature type="compositionally biased region" description="Low complexity" evidence="2">
    <location>
        <begin position="104"/>
        <end position="118"/>
    </location>
</feature>
<dbReference type="RefSeq" id="WP_146149577.1">
    <property type="nucleotide sequence ID" value="NZ_PVZF01000019.1"/>
</dbReference>
<dbReference type="EMBL" id="PVZF01000019">
    <property type="protein sequence ID" value="PRY09906.1"/>
    <property type="molecule type" value="Genomic_DNA"/>
</dbReference>
<proteinExistence type="inferred from homology"/>
<evidence type="ECO:0000313" key="5">
    <source>
        <dbReference type="Proteomes" id="UP000238083"/>
    </source>
</evidence>
<dbReference type="AlphaFoldDB" id="A0A2T0QWT7"/>
<evidence type="ECO:0000313" key="4">
    <source>
        <dbReference type="EMBL" id="PRY09906.1"/>
    </source>
</evidence>
<name>A0A2T0QWT7_9ACTN</name>